<evidence type="ECO:0000256" key="3">
    <source>
        <dbReference type="SAM" id="MobiDB-lite"/>
    </source>
</evidence>
<reference evidence="4 5" key="1">
    <citation type="submission" date="2023-08" db="EMBL/GenBank/DDBJ databases">
        <title>Phytohabitans sansha sp. nov., isolated from marine sediment.</title>
        <authorList>
            <person name="Zhao Y."/>
            <person name="Yi K."/>
        </authorList>
    </citation>
    <scope>NUCLEOTIDE SEQUENCE [LARGE SCALE GENOMIC DNA]</scope>
    <source>
        <strain evidence="4 5">ZYX-F-186</strain>
    </source>
</reference>
<keyword evidence="2" id="KW-0378">Hydrolase</keyword>
<feature type="region of interest" description="Disordered" evidence="3">
    <location>
        <begin position="201"/>
        <end position="227"/>
    </location>
</feature>
<evidence type="ECO:0000256" key="1">
    <source>
        <dbReference type="ARBA" id="ARBA00022729"/>
    </source>
</evidence>
<feature type="compositionally biased region" description="Polar residues" evidence="3">
    <location>
        <begin position="36"/>
        <end position="45"/>
    </location>
</feature>
<dbReference type="Gene3D" id="3.40.50.1820">
    <property type="entry name" value="alpha/beta hydrolase"/>
    <property type="match status" value="1"/>
</dbReference>
<dbReference type="InterPro" id="IPR050955">
    <property type="entry name" value="Plant_Biomass_Hydrol_Est"/>
</dbReference>
<dbReference type="PANTHER" id="PTHR43037">
    <property type="entry name" value="UNNAMED PRODUCT-RELATED"/>
    <property type="match status" value="1"/>
</dbReference>
<comment type="caution">
    <text evidence="4">The sequence shown here is derived from an EMBL/GenBank/DDBJ whole genome shotgun (WGS) entry which is preliminary data.</text>
</comment>
<keyword evidence="5" id="KW-1185">Reference proteome</keyword>
<dbReference type="Proteomes" id="UP001230908">
    <property type="component" value="Unassembled WGS sequence"/>
</dbReference>
<dbReference type="InterPro" id="IPR010126">
    <property type="entry name" value="Esterase_phb"/>
</dbReference>
<accession>A0ABU0ZTM7</accession>
<evidence type="ECO:0000256" key="2">
    <source>
        <dbReference type="ARBA" id="ARBA00022801"/>
    </source>
</evidence>
<dbReference type="PROSITE" id="PS51257">
    <property type="entry name" value="PROKAR_LIPOPROTEIN"/>
    <property type="match status" value="1"/>
</dbReference>
<organism evidence="4 5">
    <name type="scientific">Phytohabitans maris</name>
    <dbReference type="NCBI Taxonomy" id="3071409"/>
    <lineage>
        <taxon>Bacteria</taxon>
        <taxon>Bacillati</taxon>
        <taxon>Actinomycetota</taxon>
        <taxon>Actinomycetes</taxon>
        <taxon>Micromonosporales</taxon>
        <taxon>Micromonosporaceae</taxon>
    </lineage>
</organism>
<dbReference type="RefSeq" id="WP_308717646.1">
    <property type="nucleotide sequence ID" value="NZ_JAVHUY010000055.1"/>
</dbReference>
<dbReference type="EMBL" id="JAVHUY010000055">
    <property type="protein sequence ID" value="MDQ7910396.1"/>
    <property type="molecule type" value="Genomic_DNA"/>
</dbReference>
<protein>
    <submittedName>
        <fullName evidence="4">PHB depolymerase family esterase</fullName>
    </submittedName>
</protein>
<dbReference type="PANTHER" id="PTHR43037:SF1">
    <property type="entry name" value="BLL1128 PROTEIN"/>
    <property type="match status" value="1"/>
</dbReference>
<name>A0ABU0ZTM7_9ACTN</name>
<evidence type="ECO:0000313" key="5">
    <source>
        <dbReference type="Proteomes" id="UP001230908"/>
    </source>
</evidence>
<gene>
    <name evidence="4" type="ORF">RB614_38470</name>
</gene>
<dbReference type="Pfam" id="PF10503">
    <property type="entry name" value="Esterase_PHB"/>
    <property type="match status" value="1"/>
</dbReference>
<feature type="region of interest" description="Disordered" evidence="3">
    <location>
        <begin position="26"/>
        <end position="48"/>
    </location>
</feature>
<sequence>MNKLGWVAAVTAVALLGTGCDAIRRYEKPPPPPLPTGSSAHTTTVDGRERTFRVYRPASLPDSGAIPLVVMLHGALGGGSQAESSYGWNPVADREGFVVAYPDGLNHAWAVSDGCCGPPAREGVNDVAFVARVVAIVSGQVRVDPARVYATGISNGGMLAYRLACDTTTFAAIGAVSATMLDPCTAPAPISVIHIHGTADRTIPYQGGPGRRDNDGTGRVPARIDGPPIPAVVDTWRRVDGCGAPASSTAGPVTRAVSSCPDGRATELVTIAGAGHQWPGSTPPGPVARRLGLDEPSSALDATGTIWSFFDSHPRP</sequence>
<evidence type="ECO:0000313" key="4">
    <source>
        <dbReference type="EMBL" id="MDQ7910396.1"/>
    </source>
</evidence>
<dbReference type="SUPFAM" id="SSF53474">
    <property type="entry name" value="alpha/beta-Hydrolases"/>
    <property type="match status" value="1"/>
</dbReference>
<dbReference type="InterPro" id="IPR029058">
    <property type="entry name" value="AB_hydrolase_fold"/>
</dbReference>
<proteinExistence type="predicted"/>
<keyword evidence="1" id="KW-0732">Signal</keyword>